<evidence type="ECO:0008006" key="3">
    <source>
        <dbReference type="Google" id="ProtNLM"/>
    </source>
</evidence>
<reference evidence="1" key="1">
    <citation type="submission" date="2021-02" db="EMBL/GenBank/DDBJ databases">
        <authorList>
            <person name="Dougan E. K."/>
            <person name="Rhodes N."/>
            <person name="Thang M."/>
            <person name="Chan C."/>
        </authorList>
    </citation>
    <scope>NUCLEOTIDE SEQUENCE</scope>
</reference>
<evidence type="ECO:0000313" key="1">
    <source>
        <dbReference type="EMBL" id="CAE7220462.1"/>
    </source>
</evidence>
<name>A0A812KBP5_9DINO</name>
<dbReference type="EMBL" id="CAJNDS010000580">
    <property type="protein sequence ID" value="CAE7220462.1"/>
    <property type="molecule type" value="Genomic_DNA"/>
</dbReference>
<organism evidence="1 2">
    <name type="scientific">Symbiodinium natans</name>
    <dbReference type="NCBI Taxonomy" id="878477"/>
    <lineage>
        <taxon>Eukaryota</taxon>
        <taxon>Sar</taxon>
        <taxon>Alveolata</taxon>
        <taxon>Dinophyceae</taxon>
        <taxon>Suessiales</taxon>
        <taxon>Symbiodiniaceae</taxon>
        <taxon>Symbiodinium</taxon>
    </lineage>
</organism>
<dbReference type="AlphaFoldDB" id="A0A812KBP5"/>
<gene>
    <name evidence="1" type="ORF">SNAT2548_LOCUS8056</name>
</gene>
<keyword evidence="2" id="KW-1185">Reference proteome</keyword>
<dbReference type="Proteomes" id="UP000604046">
    <property type="component" value="Unassembled WGS sequence"/>
</dbReference>
<sequence length="379" mass="43106">MAPKSVYVWHVLSCSASAEQDLTATARAWLQNSGEERIELKVSTFQKQTTVLGHCHRHDGCGLAFRFMFLKQENLQLLGLVQEGERFFIVECNKKDRKHDGQSKLEVEQSILKRKYSHLPTALAKKQMVTDKVPEAHIPTTRALDGSRHRYLKKRSKFCVDLVEMLKDFLNNPPEPVSVFESMNAAVSEDEVRFAFFEASNMQAATEYMAGSERIILISDCTYQTNHQRLVLGSLGLAVLHRDDHGKVRCRFWPVMFSVSEAEDESAYDLLCKAFIDKTGVNPGKVSNIFLDGHAGAFAAMQRQFPGACIHRDLQHVKKNIKDNAGKLQDTNLRTYITDVVEFSAKLSQPSEFHTVWKDTLGRLRNEWHEECGSKDRLV</sequence>
<comment type="caution">
    <text evidence="1">The sequence shown here is derived from an EMBL/GenBank/DDBJ whole genome shotgun (WGS) entry which is preliminary data.</text>
</comment>
<accession>A0A812KBP5</accession>
<evidence type="ECO:0000313" key="2">
    <source>
        <dbReference type="Proteomes" id="UP000604046"/>
    </source>
</evidence>
<proteinExistence type="predicted"/>
<protein>
    <recommendedName>
        <fullName evidence="3">MULE transposase domain-containing protein</fullName>
    </recommendedName>
</protein>